<protein>
    <recommendedName>
        <fullName evidence="2">VWFD domain-containing protein</fullName>
    </recommendedName>
</protein>
<sequence length="466" mass="53385">MELNFEINANFEIKDNFEFKLNFEINVNFEIKVNFEFKHNFEIKVDFEFKVNFEIKLNFETFVSTSSLSNLWDLLASYFRESVPELEKKKTAASHDSPSWTYEDILEKINLAIDSEEQSRFAMPVFGMALELGAETQQEFFSWSNIYEAVRRHDMMTAVMYPFAEEAINFNNFTLVYKGHKNPKAGVEGVLNYRQWSADQIASDELPASKKQEQKRGRYSHPSTLDEIDSGFDSLRREGEMMRQAVSGMSGEYFLKMSKSDDRISAIKLKEMAKVCKSQMEDGYMIQPACRNVTRRAGFMDKYELNLNYENVPSSLRRLGYISYTIARYYITDYMSEVIVGMAPTSAPGQINAVWTVMYDGSRVLLQAANSYRDRLRGLCGNFNGEKIDDLMLPQGCLDNNPYEFASAYILPSKSCEPLEVVHNSGFKCLAADGTVRSRFANDHHTRKASSSAADSSNSDDKKSHR</sequence>
<dbReference type="InterPro" id="IPR050733">
    <property type="entry name" value="Vitellogenin/Apolipophorin"/>
</dbReference>
<feature type="region of interest" description="Disordered" evidence="1">
    <location>
        <begin position="204"/>
        <end position="223"/>
    </location>
</feature>
<dbReference type="AlphaFoldDB" id="A0A6H5HI97"/>
<evidence type="ECO:0000259" key="2">
    <source>
        <dbReference type="PROSITE" id="PS51233"/>
    </source>
</evidence>
<dbReference type="PROSITE" id="PS51233">
    <property type="entry name" value="VWFD"/>
    <property type="match status" value="1"/>
</dbReference>
<dbReference type="PANTHER" id="PTHR23345">
    <property type="entry name" value="VITELLOGENIN-RELATED"/>
    <property type="match status" value="1"/>
</dbReference>
<keyword evidence="4" id="KW-1185">Reference proteome</keyword>
<dbReference type="OrthoDB" id="8195629at2759"/>
<evidence type="ECO:0000313" key="3">
    <source>
        <dbReference type="EMBL" id="CAB0016745.1"/>
    </source>
</evidence>
<dbReference type="EMBL" id="CADCXU010030594">
    <property type="protein sequence ID" value="CAB0016745.1"/>
    <property type="molecule type" value="Genomic_DNA"/>
</dbReference>
<feature type="compositionally biased region" description="Basic and acidic residues" evidence="1">
    <location>
        <begin position="207"/>
        <end position="216"/>
    </location>
</feature>
<accession>A0A6H5HI97</accession>
<dbReference type="PANTHER" id="PTHR23345:SF15">
    <property type="entry name" value="VITELLOGENIN 1-RELATED"/>
    <property type="match status" value="1"/>
</dbReference>
<dbReference type="GO" id="GO:0005319">
    <property type="term" value="F:lipid transporter activity"/>
    <property type="evidence" value="ECO:0007669"/>
    <property type="project" value="TreeGrafter"/>
</dbReference>
<dbReference type="InterPro" id="IPR001846">
    <property type="entry name" value="VWF_type-D"/>
</dbReference>
<name>A0A6H5HI97_9HEMI</name>
<organism evidence="3 4">
    <name type="scientific">Nesidiocoris tenuis</name>
    <dbReference type="NCBI Taxonomy" id="355587"/>
    <lineage>
        <taxon>Eukaryota</taxon>
        <taxon>Metazoa</taxon>
        <taxon>Ecdysozoa</taxon>
        <taxon>Arthropoda</taxon>
        <taxon>Hexapoda</taxon>
        <taxon>Insecta</taxon>
        <taxon>Pterygota</taxon>
        <taxon>Neoptera</taxon>
        <taxon>Paraneoptera</taxon>
        <taxon>Hemiptera</taxon>
        <taxon>Heteroptera</taxon>
        <taxon>Panheteroptera</taxon>
        <taxon>Cimicomorpha</taxon>
        <taxon>Miridae</taxon>
        <taxon>Dicyphina</taxon>
        <taxon>Nesidiocoris</taxon>
    </lineage>
</organism>
<evidence type="ECO:0000256" key="1">
    <source>
        <dbReference type="SAM" id="MobiDB-lite"/>
    </source>
</evidence>
<proteinExistence type="predicted"/>
<gene>
    <name evidence="3" type="ORF">NTEN_LOCUS20880</name>
</gene>
<reference evidence="3 4" key="1">
    <citation type="submission" date="2020-02" db="EMBL/GenBank/DDBJ databases">
        <authorList>
            <person name="Ferguson B K."/>
        </authorList>
    </citation>
    <scope>NUCLEOTIDE SEQUENCE [LARGE SCALE GENOMIC DNA]</scope>
</reference>
<feature type="region of interest" description="Disordered" evidence="1">
    <location>
        <begin position="441"/>
        <end position="466"/>
    </location>
</feature>
<evidence type="ECO:0000313" key="4">
    <source>
        <dbReference type="Proteomes" id="UP000479000"/>
    </source>
</evidence>
<dbReference type="Proteomes" id="UP000479000">
    <property type="component" value="Unassembled WGS sequence"/>
</dbReference>
<dbReference type="Pfam" id="PF00094">
    <property type="entry name" value="VWD"/>
    <property type="match status" value="1"/>
</dbReference>
<feature type="domain" description="VWFD" evidence="2">
    <location>
        <begin position="224"/>
        <end position="417"/>
    </location>
</feature>